<name>A0AC61QVL2_9FIRM</name>
<protein>
    <submittedName>
        <fullName evidence="1">DUF3969 family protein</fullName>
    </submittedName>
</protein>
<evidence type="ECO:0000313" key="1">
    <source>
        <dbReference type="EMBL" id="TGX96471.1"/>
    </source>
</evidence>
<reference evidence="1" key="1">
    <citation type="submission" date="2019-04" db="EMBL/GenBank/DDBJ databases">
        <title>Microbes associate with the intestines of laboratory mice.</title>
        <authorList>
            <person name="Navarre W."/>
            <person name="Wong E."/>
            <person name="Huang K."/>
            <person name="Tropini C."/>
            <person name="Ng K."/>
            <person name="Yu B."/>
        </authorList>
    </citation>
    <scope>NUCLEOTIDE SEQUENCE</scope>
    <source>
        <strain evidence="1">NM72_1-8</strain>
    </source>
</reference>
<dbReference type="EMBL" id="SRZB01000061">
    <property type="protein sequence ID" value="TGX96471.1"/>
    <property type="molecule type" value="Genomic_DNA"/>
</dbReference>
<keyword evidence="2" id="KW-1185">Reference proteome</keyword>
<comment type="caution">
    <text evidence="1">The sequence shown here is derived from an EMBL/GenBank/DDBJ whole genome shotgun (WGS) entry which is preliminary data.</text>
</comment>
<proteinExistence type="predicted"/>
<accession>A0AC61QVL2</accession>
<evidence type="ECO:0000313" key="2">
    <source>
        <dbReference type="Proteomes" id="UP000307720"/>
    </source>
</evidence>
<organism evidence="1 2">
    <name type="scientific">Hominisplanchenecus murintestinalis</name>
    <dbReference type="NCBI Taxonomy" id="2941517"/>
    <lineage>
        <taxon>Bacteria</taxon>
        <taxon>Bacillati</taxon>
        <taxon>Bacillota</taxon>
        <taxon>Clostridia</taxon>
        <taxon>Lachnospirales</taxon>
        <taxon>Lachnospiraceae</taxon>
        <taxon>Hominisplanchenecus</taxon>
    </lineage>
</organism>
<dbReference type="Proteomes" id="UP000307720">
    <property type="component" value="Unassembled WGS sequence"/>
</dbReference>
<sequence>MLLNKREGKNMKIEQVNFRKKSSDEKILLLMIVGALTALRERKVSVDEMSYFLFHPGMISKLKQKHCRKEILRIVREGCELEDIEDLVPEALPEAVDELYRRAMKLLGEMEEEKRHVWVKIKK</sequence>
<gene>
    <name evidence="1" type="ORF">E5357_16045</name>
</gene>